<proteinExistence type="predicted"/>
<protein>
    <submittedName>
        <fullName evidence="1">Uncharacterized protein</fullName>
    </submittedName>
</protein>
<dbReference type="EMBL" id="CAJPDR010000360">
    <property type="protein sequence ID" value="CAF9933758.1"/>
    <property type="molecule type" value="Genomic_DNA"/>
</dbReference>
<accession>A0A8H3IV73</accession>
<reference evidence="1" key="1">
    <citation type="submission" date="2021-03" db="EMBL/GenBank/DDBJ databases">
        <authorList>
            <person name="Tagirdzhanova G."/>
        </authorList>
    </citation>
    <scope>NUCLEOTIDE SEQUENCE</scope>
</reference>
<evidence type="ECO:0000313" key="1">
    <source>
        <dbReference type="EMBL" id="CAF9933758.1"/>
    </source>
</evidence>
<comment type="caution">
    <text evidence="1">The sequence shown here is derived from an EMBL/GenBank/DDBJ whole genome shotgun (WGS) entry which is preliminary data.</text>
</comment>
<evidence type="ECO:0000313" key="2">
    <source>
        <dbReference type="Proteomes" id="UP000664203"/>
    </source>
</evidence>
<dbReference type="OrthoDB" id="409543at2759"/>
<sequence>MAHYSNSHNVQFEDLVSRPPDLSLVPTIPRISHVVHTKLSEMTWRSYTSACAFVQKIGVEKPDIWVPEGEELPDEMREGIKNLPNVVVRPFHDPKGVWGKKLDHPAHLSDVSRIKILYEEGGAHDLVWMKSHSSTIKDTQYFQPLGWQWRCQTWDEHIRFRKFPEDVWRNGLLLLPLNGILMEVLGYESSTCLLPTQMGRCIVGRRQPAEVRRFGKGDGA</sequence>
<dbReference type="AlphaFoldDB" id="A0A8H3IV73"/>
<name>A0A8H3IV73_9LECA</name>
<gene>
    <name evidence="1" type="ORF">ALECFALPRED_005746</name>
</gene>
<dbReference type="Proteomes" id="UP000664203">
    <property type="component" value="Unassembled WGS sequence"/>
</dbReference>
<keyword evidence="2" id="KW-1185">Reference proteome</keyword>
<organism evidence="1 2">
    <name type="scientific">Alectoria fallacina</name>
    <dbReference type="NCBI Taxonomy" id="1903189"/>
    <lineage>
        <taxon>Eukaryota</taxon>
        <taxon>Fungi</taxon>
        <taxon>Dikarya</taxon>
        <taxon>Ascomycota</taxon>
        <taxon>Pezizomycotina</taxon>
        <taxon>Lecanoromycetes</taxon>
        <taxon>OSLEUM clade</taxon>
        <taxon>Lecanoromycetidae</taxon>
        <taxon>Lecanorales</taxon>
        <taxon>Lecanorineae</taxon>
        <taxon>Parmeliaceae</taxon>
        <taxon>Alectoria</taxon>
    </lineage>
</organism>